<feature type="domain" description="Reverse transcriptase" evidence="1">
    <location>
        <begin position="258"/>
        <end position="540"/>
    </location>
</feature>
<proteinExistence type="predicted"/>
<keyword evidence="3" id="KW-1185">Reference proteome</keyword>
<dbReference type="InterPro" id="IPR043502">
    <property type="entry name" value="DNA/RNA_pol_sf"/>
</dbReference>
<sequence>MDVLRPRSDFNQMIVRPSKEPPHGLGSFTTSGSRLERPNDVEWVEMKIEGETSSGRARRISLPSSTIESPVAALPKPCRVFQLRGPIALSSQARTQPGPFFQPCSLAHSPSHVAPPHISKSIPGRLFSKSRAIPAAIDYSPAACVSERRYTMYIRDLNGLWVEGEILPEAFVQAFKLRFTVEQPPNHHLMSVFLQVIEPCVTSSDNENLLAPVSDFELECAIKSIGPLKAPGPNGLHAVFYQKCWDKTKHLVKSLVNDFHSNNIPLQDINHNNIALIPKVASPESVNHFRPISLCNVSYKIITKIIVSRLRPILSKCISKNQGAFAPGRSIFDNILIAHELFHDFKRKRGSRGAMATKLDLEKAYDLLDWKYIRGCLDQFGFSNEWFDRIMNCVSSTSFSMLINGSPYGHFNPSRGIRQGDLLSPYIFILCMEPFVRHFNLLAQNPKTNVGLLSSQGGDRISNLVFADDGLICARSTAMAAKNINCLLDNFSKVSGQRINLDKSTVYFSSNVHSQACNALSNLLHIQHKTTLGRYLGIHNIIFWKDHANAKMMIDRIRSKFVS</sequence>
<dbReference type="CDD" id="cd01650">
    <property type="entry name" value="RT_nLTR_like"/>
    <property type="match status" value="1"/>
</dbReference>
<evidence type="ECO:0000313" key="2">
    <source>
        <dbReference type="EMBL" id="KAI5338506.1"/>
    </source>
</evidence>
<evidence type="ECO:0000259" key="1">
    <source>
        <dbReference type="PROSITE" id="PS50878"/>
    </source>
</evidence>
<gene>
    <name evidence="2" type="ORF">L3X38_017777</name>
</gene>
<dbReference type="InterPro" id="IPR000477">
    <property type="entry name" value="RT_dom"/>
</dbReference>
<dbReference type="Proteomes" id="UP001054821">
    <property type="component" value="Chromosome 3"/>
</dbReference>
<dbReference type="Pfam" id="PF00078">
    <property type="entry name" value="RVT_1"/>
    <property type="match status" value="1"/>
</dbReference>
<dbReference type="AlphaFoldDB" id="A0AAD4WAD4"/>
<dbReference type="EMBL" id="JAJFAZ020000003">
    <property type="protein sequence ID" value="KAI5338506.1"/>
    <property type="molecule type" value="Genomic_DNA"/>
</dbReference>
<name>A0AAD4WAD4_PRUDU</name>
<accession>A0AAD4WAD4</accession>
<organism evidence="2 3">
    <name type="scientific">Prunus dulcis</name>
    <name type="common">Almond</name>
    <name type="synonym">Amygdalus dulcis</name>
    <dbReference type="NCBI Taxonomy" id="3755"/>
    <lineage>
        <taxon>Eukaryota</taxon>
        <taxon>Viridiplantae</taxon>
        <taxon>Streptophyta</taxon>
        <taxon>Embryophyta</taxon>
        <taxon>Tracheophyta</taxon>
        <taxon>Spermatophyta</taxon>
        <taxon>Magnoliopsida</taxon>
        <taxon>eudicotyledons</taxon>
        <taxon>Gunneridae</taxon>
        <taxon>Pentapetalae</taxon>
        <taxon>rosids</taxon>
        <taxon>fabids</taxon>
        <taxon>Rosales</taxon>
        <taxon>Rosaceae</taxon>
        <taxon>Amygdaloideae</taxon>
        <taxon>Amygdaleae</taxon>
        <taxon>Prunus</taxon>
    </lineage>
</organism>
<dbReference type="PANTHER" id="PTHR46890">
    <property type="entry name" value="NON-LTR RETROLELEMENT REVERSE TRANSCRIPTASE-LIKE PROTEIN-RELATED"/>
    <property type="match status" value="1"/>
</dbReference>
<evidence type="ECO:0000313" key="3">
    <source>
        <dbReference type="Proteomes" id="UP001054821"/>
    </source>
</evidence>
<dbReference type="InterPro" id="IPR052343">
    <property type="entry name" value="Retrotransposon-Effector_Assoc"/>
</dbReference>
<reference evidence="2 3" key="1">
    <citation type="journal article" date="2022" name="G3 (Bethesda)">
        <title>Whole-genome sequence and methylome profiling of the almond [Prunus dulcis (Mill.) D.A. Webb] cultivar 'Nonpareil'.</title>
        <authorList>
            <person name="D'Amico-Willman K.M."/>
            <person name="Ouma W.Z."/>
            <person name="Meulia T."/>
            <person name="Sideli G.M."/>
            <person name="Gradziel T.M."/>
            <person name="Fresnedo-Ramirez J."/>
        </authorList>
    </citation>
    <scope>NUCLEOTIDE SEQUENCE [LARGE SCALE GENOMIC DNA]</scope>
    <source>
        <strain evidence="2">Clone GOH B32 T37-40</strain>
    </source>
</reference>
<comment type="caution">
    <text evidence="2">The sequence shown here is derived from an EMBL/GenBank/DDBJ whole genome shotgun (WGS) entry which is preliminary data.</text>
</comment>
<dbReference type="PROSITE" id="PS50878">
    <property type="entry name" value="RT_POL"/>
    <property type="match status" value="1"/>
</dbReference>
<protein>
    <recommendedName>
        <fullName evidence="1">Reverse transcriptase domain-containing protein</fullName>
    </recommendedName>
</protein>
<dbReference type="PANTHER" id="PTHR46890:SF48">
    <property type="entry name" value="RNA-DIRECTED DNA POLYMERASE"/>
    <property type="match status" value="1"/>
</dbReference>
<dbReference type="SUPFAM" id="SSF56672">
    <property type="entry name" value="DNA/RNA polymerases"/>
    <property type="match status" value="1"/>
</dbReference>